<evidence type="ECO:0000313" key="5">
    <source>
        <dbReference type="Proteomes" id="UP001176961"/>
    </source>
</evidence>
<sequence length="225" mass="25582">MFHVLLCSTFLRGILSQDPIGDLNCTYVSEGQPKFSHKATNCANRFDENYCISLFGDPVEVDSAEDRSELCYKNGFLETSEDVKHLASETCPATCGYCCITRAFSCSNAKSPRVSCDIVTPLMCVDPFWKPILIEDCPNICGFCELGCFDRAHFCARDVSICWHPDMIEFAKENCRRTCNYCTFTGDCGPDHPYCVHWVRNNFCINPFYTTQQKRTYCPRSCKLC</sequence>
<comment type="caution">
    <text evidence="4">The sequence shown here is derived from an EMBL/GenBank/DDBJ whole genome shotgun (WGS) entry which is preliminary data.</text>
</comment>
<feature type="chain" id="PRO_5041236841" description="ShKT domain-containing protein" evidence="2">
    <location>
        <begin position="17"/>
        <end position="225"/>
    </location>
</feature>
<keyword evidence="5" id="KW-1185">Reference proteome</keyword>
<dbReference type="EMBL" id="CATQJL010000305">
    <property type="protein sequence ID" value="CAJ0602888.1"/>
    <property type="molecule type" value="Genomic_DNA"/>
</dbReference>
<dbReference type="PROSITE" id="PS51670">
    <property type="entry name" value="SHKT"/>
    <property type="match status" value="1"/>
</dbReference>
<organism evidence="4 5">
    <name type="scientific">Cylicocyclus nassatus</name>
    <name type="common">Nematode worm</name>
    <dbReference type="NCBI Taxonomy" id="53992"/>
    <lineage>
        <taxon>Eukaryota</taxon>
        <taxon>Metazoa</taxon>
        <taxon>Ecdysozoa</taxon>
        <taxon>Nematoda</taxon>
        <taxon>Chromadorea</taxon>
        <taxon>Rhabditida</taxon>
        <taxon>Rhabditina</taxon>
        <taxon>Rhabditomorpha</taxon>
        <taxon>Strongyloidea</taxon>
        <taxon>Strongylidae</taxon>
        <taxon>Cylicocyclus</taxon>
    </lineage>
</organism>
<dbReference type="Pfam" id="PF01549">
    <property type="entry name" value="ShK"/>
    <property type="match status" value="4"/>
</dbReference>
<dbReference type="PANTHER" id="PTHR21724">
    <property type="entry name" value="SHKT DOMAIN-CONTAINING PROTEIN"/>
    <property type="match status" value="1"/>
</dbReference>
<evidence type="ECO:0000256" key="1">
    <source>
        <dbReference type="PROSITE-ProRule" id="PRU01005"/>
    </source>
</evidence>
<dbReference type="InterPro" id="IPR003582">
    <property type="entry name" value="ShKT_dom"/>
</dbReference>
<protein>
    <recommendedName>
        <fullName evidence="3">ShKT domain-containing protein</fullName>
    </recommendedName>
</protein>
<keyword evidence="2" id="KW-0732">Signal</keyword>
<dbReference type="SMART" id="SM00254">
    <property type="entry name" value="ShKT"/>
    <property type="match status" value="4"/>
</dbReference>
<feature type="signal peptide" evidence="2">
    <location>
        <begin position="1"/>
        <end position="16"/>
    </location>
</feature>
<dbReference type="AlphaFoldDB" id="A0AA36H3I1"/>
<comment type="caution">
    <text evidence="1">Lacks conserved residue(s) required for the propagation of feature annotation.</text>
</comment>
<evidence type="ECO:0000256" key="2">
    <source>
        <dbReference type="SAM" id="SignalP"/>
    </source>
</evidence>
<feature type="domain" description="ShKT" evidence="3">
    <location>
        <begin position="188"/>
        <end position="225"/>
    </location>
</feature>
<reference evidence="4" key="1">
    <citation type="submission" date="2023-07" db="EMBL/GenBank/DDBJ databases">
        <authorList>
            <consortium name="CYATHOMIX"/>
        </authorList>
    </citation>
    <scope>NUCLEOTIDE SEQUENCE</scope>
    <source>
        <strain evidence="4">N/A</strain>
    </source>
</reference>
<name>A0AA36H3I1_CYLNA</name>
<dbReference type="Proteomes" id="UP001176961">
    <property type="component" value="Unassembled WGS sequence"/>
</dbReference>
<dbReference type="PANTHER" id="PTHR21724:SF111">
    <property type="entry name" value="SHKT DOMAIN-CONTAINING PROTEIN"/>
    <property type="match status" value="1"/>
</dbReference>
<accession>A0AA36H3I1</accession>
<dbReference type="Gene3D" id="1.10.10.1870">
    <property type="entry name" value="ShTK domain-like"/>
    <property type="match status" value="1"/>
</dbReference>
<dbReference type="Gene3D" id="1.10.10.1940">
    <property type="match status" value="2"/>
</dbReference>
<gene>
    <name evidence="4" type="ORF">CYNAS_LOCUS14871</name>
</gene>
<evidence type="ECO:0000313" key="4">
    <source>
        <dbReference type="EMBL" id="CAJ0602888.1"/>
    </source>
</evidence>
<proteinExistence type="predicted"/>
<evidence type="ECO:0000259" key="3">
    <source>
        <dbReference type="PROSITE" id="PS51670"/>
    </source>
</evidence>